<dbReference type="EMBL" id="DS113460">
    <property type="protein sequence ID" value="EAY04979.1"/>
    <property type="molecule type" value="Genomic_DNA"/>
</dbReference>
<dbReference type="KEGG" id="tva:4762844"/>
<proteinExistence type="predicted"/>
<dbReference type="PRINTS" id="PR01415">
    <property type="entry name" value="ANKYRIN"/>
</dbReference>
<reference evidence="4" key="1">
    <citation type="submission" date="2006-10" db="EMBL/GenBank/DDBJ databases">
        <authorList>
            <person name="Amadeo P."/>
            <person name="Zhao Q."/>
            <person name="Wortman J."/>
            <person name="Fraser-Liggett C."/>
            <person name="Carlton J."/>
        </authorList>
    </citation>
    <scope>NUCLEOTIDE SEQUENCE</scope>
    <source>
        <strain evidence="4">G3</strain>
    </source>
</reference>
<dbReference type="InterPro" id="IPR036770">
    <property type="entry name" value="Ankyrin_rpt-contain_sf"/>
</dbReference>
<sequence length="675" mass="75178">MAPKSSRKDEEIDFVGLLDSIIADDVDRFKIIMSHAVSPDIYFNTNKYNLPKIISGFPTIVSLTTFFSAVKCSYAIAEMKPKFDKQDKYGRSALHFAAAGGNIDLIKLVAPKPEHYSKFDNHGFHSLSYAAMFNRLEALKYIMQFTDQENNKQALYTAVKFGNLEIVEFLIKELHIPTDIPGIMNAACASGNTEIMDLLNASGIPFDENDEKGIPPFVDAIIHDDVKVLMKLEEKGVDILSDNRPFVPIIEAAACNSEIILNFLLKKGADVNSHNTHGATPLFAALSMRNVGIANKLLDNNSDISQIENILTLTAETGDLNLLQRVVSLVGEDCPELHSKKLLISVLNTGNFEILQFLIEKGLEITDQDSIFFNLAEKCIENESPSTLAMIGIEPLKQKGLFRFVLSKLMQKGATKEMISISEQLLVHEDVNVYCGMAKTEMYFRLLEIDSPELFDLFVKNRKEFDIQKLIRLNRNGTWEKLLNAEKGKPLKLLEYFSKNLMDINELNDDGISILHFAISKNCNLETFKELISLGCDVNLLSTAGTSPLLAACYAKLFNIGYILLEKGSDPNIKGKIGELPSEICSENENGLFLLASILYKGGDVGNSLEIAARKGNWVTVVYLIKSGYAQSSKYSKIISKSLKEGKDTHEIIQILAKQKNSLFDSILSMFNVCK</sequence>
<dbReference type="VEuPathDB" id="TrichDB:TVAG_290490"/>
<accession>A2EQT3</accession>
<evidence type="ECO:0000256" key="2">
    <source>
        <dbReference type="ARBA" id="ARBA00023043"/>
    </source>
</evidence>
<dbReference type="InParanoid" id="A2EQT3"/>
<keyword evidence="5" id="KW-1185">Reference proteome</keyword>
<feature type="repeat" description="ANK" evidence="3">
    <location>
        <begin position="277"/>
        <end position="309"/>
    </location>
</feature>
<dbReference type="Pfam" id="PF12796">
    <property type="entry name" value="Ank_2"/>
    <property type="match status" value="3"/>
</dbReference>
<dbReference type="Proteomes" id="UP000001542">
    <property type="component" value="Unassembled WGS sequence"/>
</dbReference>
<dbReference type="SMART" id="SM00248">
    <property type="entry name" value="ANK"/>
    <property type="match status" value="9"/>
</dbReference>
<dbReference type="STRING" id="5722.A2EQT3"/>
<dbReference type="InterPro" id="IPR051165">
    <property type="entry name" value="Multifunctional_ANK_Repeat"/>
</dbReference>
<evidence type="ECO:0000313" key="4">
    <source>
        <dbReference type="EMBL" id="EAY04979.1"/>
    </source>
</evidence>
<dbReference type="PANTHER" id="PTHR24123:SF33">
    <property type="entry name" value="PROTEIN HOS4"/>
    <property type="match status" value="1"/>
</dbReference>
<name>A2EQT3_TRIV3</name>
<protein>
    <submittedName>
        <fullName evidence="4">Uncharacterized protein</fullName>
    </submittedName>
</protein>
<dbReference type="RefSeq" id="XP_001317202.1">
    <property type="nucleotide sequence ID" value="XM_001317167.1"/>
</dbReference>
<reference evidence="4" key="2">
    <citation type="journal article" date="2007" name="Science">
        <title>Draft genome sequence of the sexually transmitted pathogen Trichomonas vaginalis.</title>
        <authorList>
            <person name="Carlton J.M."/>
            <person name="Hirt R.P."/>
            <person name="Silva J.C."/>
            <person name="Delcher A.L."/>
            <person name="Schatz M."/>
            <person name="Zhao Q."/>
            <person name="Wortman J.R."/>
            <person name="Bidwell S.L."/>
            <person name="Alsmark U.C.M."/>
            <person name="Besteiro S."/>
            <person name="Sicheritz-Ponten T."/>
            <person name="Noel C.J."/>
            <person name="Dacks J.B."/>
            <person name="Foster P.G."/>
            <person name="Simillion C."/>
            <person name="Van de Peer Y."/>
            <person name="Miranda-Saavedra D."/>
            <person name="Barton G.J."/>
            <person name="Westrop G.D."/>
            <person name="Mueller S."/>
            <person name="Dessi D."/>
            <person name="Fiori P.L."/>
            <person name="Ren Q."/>
            <person name="Paulsen I."/>
            <person name="Zhang H."/>
            <person name="Bastida-Corcuera F.D."/>
            <person name="Simoes-Barbosa A."/>
            <person name="Brown M.T."/>
            <person name="Hayes R.D."/>
            <person name="Mukherjee M."/>
            <person name="Okumura C.Y."/>
            <person name="Schneider R."/>
            <person name="Smith A.J."/>
            <person name="Vanacova S."/>
            <person name="Villalvazo M."/>
            <person name="Haas B.J."/>
            <person name="Pertea M."/>
            <person name="Feldblyum T.V."/>
            <person name="Utterback T.R."/>
            <person name="Shu C.L."/>
            <person name="Osoegawa K."/>
            <person name="de Jong P.J."/>
            <person name="Hrdy I."/>
            <person name="Horvathova L."/>
            <person name="Zubacova Z."/>
            <person name="Dolezal P."/>
            <person name="Malik S.B."/>
            <person name="Logsdon J.M. Jr."/>
            <person name="Henze K."/>
            <person name="Gupta A."/>
            <person name="Wang C.C."/>
            <person name="Dunne R.L."/>
            <person name="Upcroft J.A."/>
            <person name="Upcroft P."/>
            <person name="White O."/>
            <person name="Salzberg S.L."/>
            <person name="Tang P."/>
            <person name="Chiu C.-H."/>
            <person name="Lee Y.-S."/>
            <person name="Embley T.M."/>
            <person name="Coombs G.H."/>
            <person name="Mottram J.C."/>
            <person name="Tachezy J."/>
            <person name="Fraser-Liggett C.M."/>
            <person name="Johnson P.J."/>
        </authorList>
    </citation>
    <scope>NUCLEOTIDE SEQUENCE [LARGE SCALE GENOMIC DNA]</scope>
    <source>
        <strain evidence="4">G3</strain>
    </source>
</reference>
<evidence type="ECO:0000313" key="5">
    <source>
        <dbReference type="Proteomes" id="UP000001542"/>
    </source>
</evidence>
<dbReference type="AlphaFoldDB" id="A2EQT3"/>
<dbReference type="Gene3D" id="1.25.40.20">
    <property type="entry name" value="Ankyrin repeat-containing domain"/>
    <property type="match status" value="2"/>
</dbReference>
<feature type="repeat" description="ANK" evidence="3">
    <location>
        <begin position="89"/>
        <end position="121"/>
    </location>
</feature>
<dbReference type="PANTHER" id="PTHR24123">
    <property type="entry name" value="ANKYRIN REPEAT-CONTAINING"/>
    <property type="match status" value="1"/>
</dbReference>
<keyword evidence="2 3" id="KW-0040">ANK repeat</keyword>
<gene>
    <name evidence="4" type="ORF">TVAG_290490</name>
</gene>
<dbReference type="VEuPathDB" id="TrichDB:TVAGG3_0243450"/>
<organism evidence="4 5">
    <name type="scientific">Trichomonas vaginalis (strain ATCC PRA-98 / G3)</name>
    <dbReference type="NCBI Taxonomy" id="412133"/>
    <lineage>
        <taxon>Eukaryota</taxon>
        <taxon>Metamonada</taxon>
        <taxon>Parabasalia</taxon>
        <taxon>Trichomonadida</taxon>
        <taxon>Trichomonadidae</taxon>
        <taxon>Trichomonas</taxon>
    </lineage>
</organism>
<dbReference type="PROSITE" id="PS50088">
    <property type="entry name" value="ANK_REPEAT"/>
    <property type="match status" value="2"/>
</dbReference>
<evidence type="ECO:0000256" key="1">
    <source>
        <dbReference type="ARBA" id="ARBA00022737"/>
    </source>
</evidence>
<dbReference type="InterPro" id="IPR002110">
    <property type="entry name" value="Ankyrin_rpt"/>
</dbReference>
<dbReference type="eggNOG" id="KOG4177">
    <property type="taxonomic scope" value="Eukaryota"/>
</dbReference>
<dbReference type="SMR" id="A2EQT3"/>
<keyword evidence="1" id="KW-0677">Repeat</keyword>
<dbReference type="SUPFAM" id="SSF48403">
    <property type="entry name" value="Ankyrin repeat"/>
    <property type="match status" value="2"/>
</dbReference>
<evidence type="ECO:0000256" key="3">
    <source>
        <dbReference type="PROSITE-ProRule" id="PRU00023"/>
    </source>
</evidence>